<accession>A0A975TS37</accession>
<dbReference type="InterPro" id="IPR043144">
    <property type="entry name" value="Mal/L-sulf/L-lact_DH-like_ah"/>
</dbReference>
<evidence type="ECO:0000313" key="3">
    <source>
        <dbReference type="Proteomes" id="UP000693972"/>
    </source>
</evidence>
<keyword evidence="3" id="KW-1185">Reference proteome</keyword>
<proteinExistence type="predicted"/>
<dbReference type="InterPro" id="IPR036111">
    <property type="entry name" value="Mal/L-sulfo/L-lacto_DH-like_sf"/>
</dbReference>
<dbReference type="Gene3D" id="3.30.1370.60">
    <property type="entry name" value="Hypothetical oxidoreductase yiak, domain 2"/>
    <property type="match status" value="1"/>
</dbReference>
<evidence type="ECO:0000256" key="1">
    <source>
        <dbReference type="ARBA" id="ARBA00023002"/>
    </source>
</evidence>
<dbReference type="Proteomes" id="UP000693972">
    <property type="component" value="Unassembled WGS sequence"/>
</dbReference>
<dbReference type="RefSeq" id="WP_257893155.1">
    <property type="nucleotide sequence ID" value="NZ_JAIMBW010000001.1"/>
</dbReference>
<dbReference type="Pfam" id="PF02615">
    <property type="entry name" value="Ldh_2"/>
    <property type="match status" value="1"/>
</dbReference>
<protein>
    <submittedName>
        <fullName evidence="2">Ldh family oxidoreductase</fullName>
    </submittedName>
</protein>
<gene>
    <name evidence="2" type="ORF">KUL25_11955</name>
</gene>
<dbReference type="InterPro" id="IPR003767">
    <property type="entry name" value="Malate/L-lactate_DH-like"/>
</dbReference>
<name>A0A975TS37_9RHOB</name>
<organism evidence="2">
    <name type="scientific">Gymnodinialimonas phycosphaerae</name>
    <dbReference type="NCBI Taxonomy" id="2841589"/>
    <lineage>
        <taxon>Bacteria</taxon>
        <taxon>Pseudomonadati</taxon>
        <taxon>Pseudomonadota</taxon>
        <taxon>Alphaproteobacteria</taxon>
        <taxon>Rhodobacterales</taxon>
        <taxon>Paracoccaceae</taxon>
        <taxon>Gymnodinialimonas</taxon>
    </lineage>
</organism>
<dbReference type="AlphaFoldDB" id="A0A975TS37"/>
<reference evidence="2 3" key="1">
    <citation type="submission" date="2021-07" db="EMBL/GenBank/DDBJ databases">
        <title>Karlodiniumbacter phycospheric gen. nov., sp. nov., a phycosphere bacterium isolated from karlodinium veneficum.</title>
        <authorList>
            <person name="Peng Y."/>
            <person name="Jiang L."/>
            <person name="Lee J."/>
        </authorList>
    </citation>
    <scope>NUCLEOTIDE SEQUENCE</scope>
    <source>
        <strain evidence="2 3">N5</strain>
    </source>
</reference>
<keyword evidence="1" id="KW-0560">Oxidoreductase</keyword>
<evidence type="ECO:0000313" key="2">
    <source>
        <dbReference type="EMBL" id="QXL86200.1"/>
    </source>
</evidence>
<dbReference type="EMBL" id="CP078073">
    <property type="protein sequence ID" value="QXL86200.1"/>
    <property type="molecule type" value="Genomic_DNA"/>
</dbReference>
<dbReference type="InterPro" id="IPR043143">
    <property type="entry name" value="Mal/L-sulf/L-lact_DH-like_NADP"/>
</dbReference>
<dbReference type="SUPFAM" id="SSF89733">
    <property type="entry name" value="L-sulfolactate dehydrogenase-like"/>
    <property type="match status" value="1"/>
</dbReference>
<dbReference type="Gene3D" id="1.10.1530.10">
    <property type="match status" value="1"/>
</dbReference>
<dbReference type="GO" id="GO:0016491">
    <property type="term" value="F:oxidoreductase activity"/>
    <property type="evidence" value="ECO:0007669"/>
    <property type="project" value="UniProtKB-KW"/>
</dbReference>
<sequence length="233" mass="24037">MKDSYDLSDLDMLARDCLTRAGVGEATAQIVARDVALSEAAGHADSGFTALLRDIRLIRYGRLLPDAEVTITTPAPSVFCVDAGHGFAASAVSQALPAAILAAQTQGMVMVHLTRASDPGTLAGAMVEIAGANLAAVSLRTHGKGFAIRPMRRQVIALDAGAQTMLDALLAVAPPAADSPMGDPVAESIWLTVLDPRVTAAEELLAHLPEMTATPSAQGIALAPELLVQIVNA</sequence>
<dbReference type="EMBL" id="JAIMBW010000001">
    <property type="protein sequence ID" value="MBY4893479.1"/>
    <property type="molecule type" value="Genomic_DNA"/>
</dbReference>